<evidence type="ECO:0000256" key="1">
    <source>
        <dbReference type="ARBA" id="ARBA00006432"/>
    </source>
</evidence>
<comment type="similarity">
    <text evidence="1">Belongs to the ATP-dependent AMP-binding enzyme family.</text>
</comment>
<reference evidence="4" key="1">
    <citation type="submission" date="2018-05" db="EMBL/GenBank/DDBJ databases">
        <authorList>
            <person name="Lanie J.A."/>
            <person name="Ng W.-L."/>
            <person name="Kazmierczak K.M."/>
            <person name="Andrzejewski T.M."/>
            <person name="Davidsen T.M."/>
            <person name="Wayne K.J."/>
            <person name="Tettelin H."/>
            <person name="Glass J.I."/>
            <person name="Rusch D."/>
            <person name="Podicherti R."/>
            <person name="Tsui H.-C.T."/>
            <person name="Winkler M.E."/>
        </authorList>
    </citation>
    <scope>NUCLEOTIDE SEQUENCE</scope>
</reference>
<dbReference type="Pfam" id="PF13193">
    <property type="entry name" value="AMP-binding_C"/>
    <property type="match status" value="1"/>
</dbReference>
<protein>
    <recommendedName>
        <fullName evidence="3">AMP-binding enzyme C-terminal domain-containing protein</fullName>
    </recommendedName>
</protein>
<dbReference type="EMBL" id="UINC01114647">
    <property type="protein sequence ID" value="SVC85101.1"/>
    <property type="molecule type" value="Genomic_DNA"/>
</dbReference>
<evidence type="ECO:0000259" key="3">
    <source>
        <dbReference type="Pfam" id="PF13193"/>
    </source>
</evidence>
<feature type="non-terminal residue" evidence="4">
    <location>
        <position position="1"/>
    </location>
</feature>
<dbReference type="SUPFAM" id="SSF56801">
    <property type="entry name" value="Acetyl-CoA synthetase-like"/>
    <property type="match status" value="1"/>
</dbReference>
<keyword evidence="2" id="KW-0436">Ligase</keyword>
<dbReference type="PANTHER" id="PTHR43201:SF5">
    <property type="entry name" value="MEDIUM-CHAIN ACYL-COA LIGASE ACSF2, MITOCHONDRIAL"/>
    <property type="match status" value="1"/>
</dbReference>
<sequence>IISSTGDRVANAETGEILVKEKQCGLITPGYFNNPKATERTIKNGWLHTGDLGSVDSNNYLYYRGRLKECIRRKGENISGWEIERVIEQHPIVERAAAIGIPNELDDEDIKLHVMLISSVDEAHAIGELERWCSSKLPRFQWPQYLEFVERFELTGTERIRKEALSNSIDTAHPLKFEPS</sequence>
<proteinExistence type="inferred from homology"/>
<evidence type="ECO:0000256" key="2">
    <source>
        <dbReference type="ARBA" id="ARBA00022598"/>
    </source>
</evidence>
<accession>A0A382QL94</accession>
<dbReference type="InterPro" id="IPR025110">
    <property type="entry name" value="AMP-bd_C"/>
</dbReference>
<dbReference type="Gene3D" id="3.40.50.12780">
    <property type="entry name" value="N-terminal domain of ligase-like"/>
    <property type="match status" value="1"/>
</dbReference>
<feature type="domain" description="AMP-binding enzyme C-terminal" evidence="3">
    <location>
        <begin position="82"/>
        <end position="157"/>
    </location>
</feature>
<dbReference type="AlphaFoldDB" id="A0A382QL94"/>
<name>A0A382QL94_9ZZZZ</name>
<gene>
    <name evidence="4" type="ORF">METZ01_LOCUS337955</name>
</gene>
<dbReference type="InterPro" id="IPR042099">
    <property type="entry name" value="ANL_N_sf"/>
</dbReference>
<dbReference type="GO" id="GO:0031956">
    <property type="term" value="F:medium-chain fatty acid-CoA ligase activity"/>
    <property type="evidence" value="ECO:0007669"/>
    <property type="project" value="TreeGrafter"/>
</dbReference>
<evidence type="ECO:0000313" key="4">
    <source>
        <dbReference type="EMBL" id="SVC85101.1"/>
    </source>
</evidence>
<dbReference type="PANTHER" id="PTHR43201">
    <property type="entry name" value="ACYL-COA SYNTHETASE"/>
    <property type="match status" value="1"/>
</dbReference>
<organism evidence="4">
    <name type="scientific">marine metagenome</name>
    <dbReference type="NCBI Taxonomy" id="408172"/>
    <lineage>
        <taxon>unclassified sequences</taxon>
        <taxon>metagenomes</taxon>
        <taxon>ecological metagenomes</taxon>
    </lineage>
</organism>
<dbReference type="Gene3D" id="3.30.300.30">
    <property type="match status" value="1"/>
</dbReference>
<dbReference type="GO" id="GO:0006631">
    <property type="term" value="P:fatty acid metabolic process"/>
    <property type="evidence" value="ECO:0007669"/>
    <property type="project" value="TreeGrafter"/>
</dbReference>
<dbReference type="InterPro" id="IPR045851">
    <property type="entry name" value="AMP-bd_C_sf"/>
</dbReference>